<dbReference type="GO" id="GO:0003677">
    <property type="term" value="F:DNA binding"/>
    <property type="evidence" value="ECO:0007669"/>
    <property type="project" value="UniProtKB-UniRule"/>
</dbReference>
<dbReference type="InterPro" id="IPR050109">
    <property type="entry name" value="HTH-type_TetR-like_transc_reg"/>
</dbReference>
<dbReference type="EMBL" id="FOUJ01000005">
    <property type="protein sequence ID" value="SFM78577.1"/>
    <property type="molecule type" value="Genomic_DNA"/>
</dbReference>
<dbReference type="PANTHER" id="PTHR30055:SF222">
    <property type="entry name" value="REGULATORY PROTEIN"/>
    <property type="match status" value="1"/>
</dbReference>
<dbReference type="Pfam" id="PF00440">
    <property type="entry name" value="TetR_N"/>
    <property type="match status" value="1"/>
</dbReference>
<dbReference type="PRINTS" id="PR00455">
    <property type="entry name" value="HTHTETR"/>
</dbReference>
<evidence type="ECO:0000259" key="3">
    <source>
        <dbReference type="PROSITE" id="PS50977"/>
    </source>
</evidence>
<dbReference type="SUPFAM" id="SSF48498">
    <property type="entry name" value="Tetracyclin repressor-like, C-terminal domain"/>
    <property type="match status" value="1"/>
</dbReference>
<evidence type="ECO:0000313" key="5">
    <source>
        <dbReference type="Proteomes" id="UP000198535"/>
    </source>
</evidence>
<feature type="domain" description="HTH tetR-type" evidence="3">
    <location>
        <begin position="6"/>
        <end position="66"/>
    </location>
</feature>
<dbReference type="PROSITE" id="PS50977">
    <property type="entry name" value="HTH_TETR_2"/>
    <property type="match status" value="1"/>
</dbReference>
<dbReference type="Proteomes" id="UP000198535">
    <property type="component" value="Unassembled WGS sequence"/>
</dbReference>
<protein>
    <submittedName>
        <fullName evidence="4">DNA-binding transcriptional regulator, AcrR family</fullName>
    </submittedName>
</protein>
<dbReference type="OrthoDB" id="135877at2157"/>
<sequence length="192" mass="21500">MAEKQSNKRQTILDASLILFTDRGFHGTPTSLIAKEAGVATGTLFHYFKTKEELIDTLYLEIKKESGSVLEDAASCGDSCREKLDNVSNALADWGLDNPRKIYFMQQFCYSPYISSTAQEEGVANFAFLTDLIRTGIKEGWLRDYPPELIRSIVSSALMDSVLMAARESDPRVQREVLKQSIELVLHGIVNE</sequence>
<dbReference type="InterPro" id="IPR032551">
    <property type="entry name" value="BscR_C"/>
</dbReference>
<dbReference type="InterPro" id="IPR009057">
    <property type="entry name" value="Homeodomain-like_sf"/>
</dbReference>
<dbReference type="InterPro" id="IPR001647">
    <property type="entry name" value="HTH_TetR"/>
</dbReference>
<dbReference type="AlphaFoldDB" id="A0A1I4TPT6"/>
<dbReference type="InterPro" id="IPR036271">
    <property type="entry name" value="Tet_transcr_reg_TetR-rel_C_sf"/>
</dbReference>
<feature type="DNA-binding region" description="H-T-H motif" evidence="2">
    <location>
        <begin position="29"/>
        <end position="48"/>
    </location>
</feature>
<dbReference type="SUPFAM" id="SSF46689">
    <property type="entry name" value="Homeodomain-like"/>
    <property type="match status" value="1"/>
</dbReference>
<evidence type="ECO:0000313" key="4">
    <source>
        <dbReference type="EMBL" id="SFM78577.1"/>
    </source>
</evidence>
<gene>
    <name evidence="4" type="ORF">SAMN04488696_2378</name>
</gene>
<reference evidence="5" key="1">
    <citation type="submission" date="2016-10" db="EMBL/GenBank/DDBJ databases">
        <authorList>
            <person name="Varghese N."/>
            <person name="Submissions S."/>
        </authorList>
    </citation>
    <scope>NUCLEOTIDE SEQUENCE [LARGE SCALE GENOMIC DNA]</scope>
    <source>
        <strain evidence="5">Mob M</strain>
    </source>
</reference>
<dbReference type="Pfam" id="PF16295">
    <property type="entry name" value="TetR_C_10"/>
    <property type="match status" value="1"/>
</dbReference>
<proteinExistence type="predicted"/>
<accession>A0A1I4TPT6</accession>
<evidence type="ECO:0000256" key="2">
    <source>
        <dbReference type="PROSITE-ProRule" id="PRU00335"/>
    </source>
</evidence>
<keyword evidence="5" id="KW-1185">Reference proteome</keyword>
<dbReference type="RefSeq" id="WP_091937188.1">
    <property type="nucleotide sequence ID" value="NZ_FOUJ01000005.1"/>
</dbReference>
<dbReference type="STRING" id="487685.SAMN04488696_2378"/>
<evidence type="ECO:0000256" key="1">
    <source>
        <dbReference type="ARBA" id="ARBA00023125"/>
    </source>
</evidence>
<organism evidence="4 5">
    <name type="scientific">Methanolobus profundi</name>
    <dbReference type="NCBI Taxonomy" id="487685"/>
    <lineage>
        <taxon>Archaea</taxon>
        <taxon>Methanobacteriati</taxon>
        <taxon>Methanobacteriota</taxon>
        <taxon>Stenosarchaea group</taxon>
        <taxon>Methanomicrobia</taxon>
        <taxon>Methanosarcinales</taxon>
        <taxon>Methanosarcinaceae</taxon>
        <taxon>Methanolobus</taxon>
    </lineage>
</organism>
<keyword evidence="1 2" id="KW-0238">DNA-binding</keyword>
<name>A0A1I4TPT6_9EURY</name>
<dbReference type="Gene3D" id="1.10.357.10">
    <property type="entry name" value="Tetracycline Repressor, domain 2"/>
    <property type="match status" value="1"/>
</dbReference>
<dbReference type="PANTHER" id="PTHR30055">
    <property type="entry name" value="HTH-TYPE TRANSCRIPTIONAL REGULATOR RUTR"/>
    <property type="match status" value="1"/>
</dbReference>